<dbReference type="EMBL" id="JAAAUY010001167">
    <property type="protein sequence ID" value="KAF9324033.1"/>
    <property type="molecule type" value="Genomic_DNA"/>
</dbReference>
<reference evidence="5" key="1">
    <citation type="journal article" date="2020" name="Fungal Divers.">
        <title>Resolving the Mortierellaceae phylogeny through synthesis of multi-gene phylogenetics and phylogenomics.</title>
        <authorList>
            <person name="Vandepol N."/>
            <person name="Liber J."/>
            <person name="Desiro A."/>
            <person name="Na H."/>
            <person name="Kennedy M."/>
            <person name="Barry K."/>
            <person name="Grigoriev I.V."/>
            <person name="Miller A.N."/>
            <person name="O'Donnell K."/>
            <person name="Stajich J.E."/>
            <person name="Bonito G."/>
        </authorList>
    </citation>
    <scope>NUCLEOTIDE SEQUENCE</scope>
    <source>
        <strain evidence="5">NVP1</strain>
    </source>
</reference>
<dbReference type="Proteomes" id="UP000696485">
    <property type="component" value="Unassembled WGS sequence"/>
</dbReference>
<dbReference type="InterPro" id="IPR004045">
    <property type="entry name" value="Glutathione_S-Trfase_N"/>
</dbReference>
<dbReference type="InterPro" id="IPR029068">
    <property type="entry name" value="Glyas_Bleomycin-R_OHBP_Dase"/>
</dbReference>
<dbReference type="InterPro" id="IPR037523">
    <property type="entry name" value="VOC_core"/>
</dbReference>
<feature type="domain" description="VOC" evidence="4">
    <location>
        <begin position="268"/>
        <end position="396"/>
    </location>
</feature>
<dbReference type="InterPro" id="IPR004046">
    <property type="entry name" value="GST_C"/>
</dbReference>
<sequence length="401" mass="45392">MTKRQSPTPANDVDMAPADGASNSKKAKVGHEHAYPQDIYTIESDFLKNSKFEILYMASRARAEVPRYILEYVGANYTSKTPLNWPAGKKKTPFGVLPILTHRKPNGDELEIPETGSFVRYLARLFGLDGDTLEEQVTVDVFYQASADNILSTCLQELWFKPDPKDKDTINACFEKLMPFFDGFEKYLVKNGCNGYVIKDKTTYADFDIYDWMNHFYETYPDNMNKIVSATVRPGLHKLYTRLNSHPRIRAYIDGGRWEHRPSVPLLSMYSAGINVTDYEKSLEFYTKKVGLTCVLNVAPPGFGEKERYLELTTEKDGSGTKFTIYCPGTSLEKFQEKYKIPNTPAVAFNVADVKEAHDRLVKNGVVFSMPPANMPWGSMALFDDPDGNKISLTNTGNFEE</sequence>
<dbReference type="Pfam" id="PF14497">
    <property type="entry name" value="GST_C_3"/>
    <property type="match status" value="1"/>
</dbReference>
<keyword evidence="6" id="KW-1185">Reference proteome</keyword>
<dbReference type="Gene3D" id="3.40.30.10">
    <property type="entry name" value="Glutaredoxin"/>
    <property type="match status" value="1"/>
</dbReference>
<dbReference type="GO" id="GO:0004364">
    <property type="term" value="F:glutathione transferase activity"/>
    <property type="evidence" value="ECO:0007669"/>
    <property type="project" value="TreeGrafter"/>
</dbReference>
<name>A0A9P5SAV3_9FUNG</name>
<dbReference type="SUPFAM" id="SSF47616">
    <property type="entry name" value="GST C-terminal domain-like"/>
    <property type="match status" value="1"/>
</dbReference>
<dbReference type="SFLD" id="SFLDS00019">
    <property type="entry name" value="Glutathione_Transferase_(cytos"/>
    <property type="match status" value="1"/>
</dbReference>
<dbReference type="Gene3D" id="3.10.180.10">
    <property type="entry name" value="2,3-Dihydroxybiphenyl 1,2-Dioxygenase, domain 1"/>
    <property type="match status" value="1"/>
</dbReference>
<organism evidence="5 6">
    <name type="scientific">Podila minutissima</name>
    <dbReference type="NCBI Taxonomy" id="64525"/>
    <lineage>
        <taxon>Eukaryota</taxon>
        <taxon>Fungi</taxon>
        <taxon>Fungi incertae sedis</taxon>
        <taxon>Mucoromycota</taxon>
        <taxon>Mortierellomycotina</taxon>
        <taxon>Mortierellomycetes</taxon>
        <taxon>Mortierellales</taxon>
        <taxon>Mortierellaceae</taxon>
        <taxon>Podila</taxon>
    </lineage>
</organism>
<dbReference type="SUPFAM" id="SSF52833">
    <property type="entry name" value="Thioredoxin-like"/>
    <property type="match status" value="1"/>
</dbReference>
<evidence type="ECO:0000313" key="5">
    <source>
        <dbReference type="EMBL" id="KAF9324033.1"/>
    </source>
</evidence>
<proteinExistence type="predicted"/>
<dbReference type="PROSITE" id="PS51819">
    <property type="entry name" value="VOC"/>
    <property type="match status" value="1"/>
</dbReference>
<dbReference type="SUPFAM" id="SSF54593">
    <property type="entry name" value="Glyoxalase/Bleomycin resistance protein/Dihydroxybiphenyl dioxygenase"/>
    <property type="match status" value="1"/>
</dbReference>
<feature type="domain" description="GST C-terminal" evidence="3">
    <location>
        <begin position="132"/>
        <end position="266"/>
    </location>
</feature>
<dbReference type="GO" id="GO:0006749">
    <property type="term" value="P:glutathione metabolic process"/>
    <property type="evidence" value="ECO:0007669"/>
    <property type="project" value="TreeGrafter"/>
</dbReference>
<evidence type="ECO:0000313" key="6">
    <source>
        <dbReference type="Proteomes" id="UP000696485"/>
    </source>
</evidence>
<gene>
    <name evidence="5" type="ORF">BG006_000916</name>
</gene>
<dbReference type="InterPro" id="IPR040079">
    <property type="entry name" value="Glutathione_S-Trfase"/>
</dbReference>
<dbReference type="InterPro" id="IPR004360">
    <property type="entry name" value="Glyas_Fos-R_dOase_dom"/>
</dbReference>
<evidence type="ECO:0000259" key="2">
    <source>
        <dbReference type="PROSITE" id="PS50404"/>
    </source>
</evidence>
<protein>
    <submittedName>
        <fullName evidence="5">Uncharacterized protein</fullName>
    </submittedName>
</protein>
<evidence type="ECO:0000259" key="3">
    <source>
        <dbReference type="PROSITE" id="PS50405"/>
    </source>
</evidence>
<evidence type="ECO:0000259" key="4">
    <source>
        <dbReference type="PROSITE" id="PS51819"/>
    </source>
</evidence>
<dbReference type="Gene3D" id="1.20.1050.10">
    <property type="match status" value="1"/>
</dbReference>
<dbReference type="InterPro" id="IPR010987">
    <property type="entry name" value="Glutathione-S-Trfase_C-like"/>
</dbReference>
<dbReference type="AlphaFoldDB" id="A0A9P5SAV3"/>
<dbReference type="InterPro" id="IPR036249">
    <property type="entry name" value="Thioredoxin-like_sf"/>
</dbReference>
<dbReference type="Pfam" id="PF00903">
    <property type="entry name" value="Glyoxalase"/>
    <property type="match status" value="1"/>
</dbReference>
<dbReference type="InterPro" id="IPR050213">
    <property type="entry name" value="GST_superfamily"/>
</dbReference>
<dbReference type="PROSITE" id="PS50404">
    <property type="entry name" value="GST_NTER"/>
    <property type="match status" value="1"/>
</dbReference>
<dbReference type="PROSITE" id="PS50405">
    <property type="entry name" value="GST_CTER"/>
    <property type="match status" value="1"/>
</dbReference>
<dbReference type="InterPro" id="IPR036282">
    <property type="entry name" value="Glutathione-S-Trfase_C_sf"/>
</dbReference>
<accession>A0A9P5SAV3</accession>
<feature type="region of interest" description="Disordered" evidence="1">
    <location>
        <begin position="1"/>
        <end position="30"/>
    </location>
</feature>
<evidence type="ECO:0000256" key="1">
    <source>
        <dbReference type="SAM" id="MobiDB-lite"/>
    </source>
</evidence>
<feature type="domain" description="GST N-terminal" evidence="2">
    <location>
        <begin position="50"/>
        <end position="130"/>
    </location>
</feature>
<comment type="caution">
    <text evidence="5">The sequence shown here is derived from an EMBL/GenBank/DDBJ whole genome shotgun (WGS) entry which is preliminary data.</text>
</comment>
<dbReference type="PANTHER" id="PTHR11571">
    <property type="entry name" value="GLUTATHIONE S-TRANSFERASE"/>
    <property type="match status" value="1"/>
</dbReference>